<dbReference type="PANTHER" id="PTHR21041:SF17">
    <property type="entry name" value="E3 UBIQUITIN-PROTEIN LIGASE DCST1"/>
    <property type="match status" value="1"/>
</dbReference>
<evidence type="ECO:0000313" key="8">
    <source>
        <dbReference type="Proteomes" id="UP000708208"/>
    </source>
</evidence>
<comment type="caution">
    <text evidence="7">The sequence shown here is derived from an EMBL/GenBank/DDBJ whole genome shotgun (WGS) entry which is preliminary data.</text>
</comment>
<gene>
    <name evidence="7" type="ORF">AFUS01_LOCUS23602</name>
</gene>
<dbReference type="OrthoDB" id="5985669at2759"/>
<evidence type="ECO:0000256" key="3">
    <source>
        <dbReference type="ARBA" id="ARBA00022989"/>
    </source>
</evidence>
<dbReference type="Proteomes" id="UP000708208">
    <property type="component" value="Unassembled WGS sequence"/>
</dbReference>
<dbReference type="GO" id="GO:0016020">
    <property type="term" value="C:membrane"/>
    <property type="evidence" value="ECO:0007669"/>
    <property type="project" value="UniProtKB-SubCell"/>
</dbReference>
<dbReference type="PANTHER" id="PTHR21041">
    <property type="entry name" value="DENDRITIC CELL-SPECIFIC TRANSMEMBRANE PROTEIN"/>
    <property type="match status" value="1"/>
</dbReference>
<protein>
    <recommendedName>
        <fullName evidence="6">Dendritic cell-specific transmembrane protein-like domain-containing protein</fullName>
    </recommendedName>
</protein>
<feature type="transmembrane region" description="Helical" evidence="5">
    <location>
        <begin position="306"/>
        <end position="323"/>
    </location>
</feature>
<keyword evidence="4 5" id="KW-0472">Membrane</keyword>
<evidence type="ECO:0000256" key="1">
    <source>
        <dbReference type="ARBA" id="ARBA00004141"/>
    </source>
</evidence>
<keyword evidence="8" id="KW-1185">Reference proteome</keyword>
<evidence type="ECO:0000313" key="7">
    <source>
        <dbReference type="EMBL" id="CAG7784945.1"/>
    </source>
</evidence>
<dbReference type="AlphaFoldDB" id="A0A8J2PFH2"/>
<sequence>MNTKPRKRRISYILLHHVPCIAILTILEIGSSSGRRCAQGMVIILVLAGPVRNISKNGDSVVRVMTCFTELAWNITMIRKDILLLPLDHISSVLKGEIKNEKERIEAKGVEKLWGLLEEELVGRNEINMLKRTKNEEMGSFLSTIDEKYNILPNDTEEQKIEKRFTKTLSYGCQGIFYNASRSCQVSFQDLYDNCYKTVTGVLSWALCWPVKLEHVCSMISIFEQNDECINVPKDKIIPRDFGEQVLTVKDGLLEIPSNFSSLITNVFSVMNNLDEIGENEIKARKEFVRSKFDRWEKIVHKVLNVLQKIFGFYFVFIIYKAIKYRKKYLNRISYDNQYISVYFRKIDDRRIHQGRSHLLPLKNFEKMDYIIVTMFKLTSEERIIIIPRIFALGVISSILGTIFILDGIITKLLLIFRRDEDFLIRVQGSYVVDVRIEGKGTLAQILRSIVHEINVKYNVDLVHQTKPCLPTVHKLRFLYTATAAGLLILILILCFCEVLSRRLRHNVMDYFYKMRAKRRTLWLYNECLRRRATRIEIIKRKLIQNASSFRNRDDYKILKTIKTKFPWLWTFLEKFNLDFRQCLLCKSKEEFYRCPICSFYFCSPCFEDMDGNCLYCEARMEMLELMNEKFDDEETVALVKI</sequence>
<feature type="transmembrane region" description="Helical" evidence="5">
    <location>
        <begin position="478"/>
        <end position="500"/>
    </location>
</feature>
<keyword evidence="3 5" id="KW-1133">Transmembrane helix</keyword>
<evidence type="ECO:0000256" key="5">
    <source>
        <dbReference type="SAM" id="Phobius"/>
    </source>
</evidence>
<dbReference type="EMBL" id="CAJVCH010286284">
    <property type="protein sequence ID" value="CAG7784945.1"/>
    <property type="molecule type" value="Genomic_DNA"/>
</dbReference>
<reference evidence="7" key="1">
    <citation type="submission" date="2021-06" db="EMBL/GenBank/DDBJ databases">
        <authorList>
            <person name="Hodson N. C."/>
            <person name="Mongue J. A."/>
            <person name="Jaron S. K."/>
        </authorList>
    </citation>
    <scope>NUCLEOTIDE SEQUENCE</scope>
</reference>
<comment type="subcellular location">
    <subcellularLocation>
        <location evidence="1">Membrane</location>
        <topology evidence="1">Multi-pass membrane protein</topology>
    </subcellularLocation>
</comment>
<dbReference type="Pfam" id="PF07782">
    <property type="entry name" value="DC_STAMP"/>
    <property type="match status" value="1"/>
</dbReference>
<name>A0A8J2PFH2_9HEXA</name>
<accession>A0A8J2PFH2</accession>
<evidence type="ECO:0000256" key="2">
    <source>
        <dbReference type="ARBA" id="ARBA00022692"/>
    </source>
</evidence>
<evidence type="ECO:0000259" key="6">
    <source>
        <dbReference type="Pfam" id="PF07782"/>
    </source>
</evidence>
<proteinExistence type="predicted"/>
<keyword evidence="2 5" id="KW-0812">Transmembrane</keyword>
<feature type="transmembrane region" description="Helical" evidence="5">
    <location>
        <begin position="12"/>
        <end position="30"/>
    </location>
</feature>
<dbReference type="InterPro" id="IPR051856">
    <property type="entry name" value="CSR-E3_Ligase_Protein"/>
</dbReference>
<feature type="domain" description="Dendritic cell-specific transmembrane protein-like" evidence="6">
    <location>
        <begin position="335"/>
        <end position="525"/>
    </location>
</feature>
<evidence type="ECO:0000256" key="4">
    <source>
        <dbReference type="ARBA" id="ARBA00023136"/>
    </source>
</evidence>
<feature type="transmembrane region" description="Helical" evidence="5">
    <location>
        <begin position="390"/>
        <end position="417"/>
    </location>
</feature>
<organism evidence="7 8">
    <name type="scientific">Allacma fusca</name>
    <dbReference type="NCBI Taxonomy" id="39272"/>
    <lineage>
        <taxon>Eukaryota</taxon>
        <taxon>Metazoa</taxon>
        <taxon>Ecdysozoa</taxon>
        <taxon>Arthropoda</taxon>
        <taxon>Hexapoda</taxon>
        <taxon>Collembola</taxon>
        <taxon>Symphypleona</taxon>
        <taxon>Sminthuridae</taxon>
        <taxon>Allacma</taxon>
    </lineage>
</organism>
<dbReference type="InterPro" id="IPR012858">
    <property type="entry name" value="DC_STAMP-like"/>
</dbReference>